<organism evidence="2 3">
    <name type="scientific">Rhizobium wuzhouense</name>
    <dbReference type="NCBI Taxonomy" id="1986026"/>
    <lineage>
        <taxon>Bacteria</taxon>
        <taxon>Pseudomonadati</taxon>
        <taxon>Pseudomonadota</taxon>
        <taxon>Alphaproteobacteria</taxon>
        <taxon>Hyphomicrobiales</taxon>
        <taxon>Rhizobiaceae</taxon>
        <taxon>Rhizobium/Agrobacterium group</taxon>
        <taxon>Rhizobium</taxon>
    </lineage>
</organism>
<feature type="region of interest" description="Disordered" evidence="1">
    <location>
        <begin position="35"/>
        <end position="71"/>
    </location>
</feature>
<feature type="compositionally biased region" description="Basic and acidic residues" evidence="1">
    <location>
        <begin position="35"/>
        <end position="53"/>
    </location>
</feature>
<evidence type="ECO:0000313" key="3">
    <source>
        <dbReference type="Proteomes" id="UP000247536"/>
    </source>
</evidence>
<proteinExistence type="predicted"/>
<protein>
    <submittedName>
        <fullName evidence="2">Uncharacterized protein</fullName>
    </submittedName>
</protein>
<dbReference type="EMBL" id="QJRY01000001">
    <property type="protein sequence ID" value="PYB76909.1"/>
    <property type="molecule type" value="Genomic_DNA"/>
</dbReference>
<feature type="compositionally biased region" description="Low complexity" evidence="1">
    <location>
        <begin position="61"/>
        <end position="71"/>
    </location>
</feature>
<gene>
    <name evidence="2" type="ORF">DMY87_00465</name>
</gene>
<comment type="caution">
    <text evidence="2">The sequence shown here is derived from an EMBL/GenBank/DDBJ whole genome shotgun (WGS) entry which is preliminary data.</text>
</comment>
<evidence type="ECO:0000256" key="1">
    <source>
        <dbReference type="SAM" id="MobiDB-lite"/>
    </source>
</evidence>
<evidence type="ECO:0000313" key="2">
    <source>
        <dbReference type="EMBL" id="PYB76909.1"/>
    </source>
</evidence>
<dbReference type="Proteomes" id="UP000247536">
    <property type="component" value="Unassembled WGS sequence"/>
</dbReference>
<sequence>MRRGGGRDHVPVALEETGVVLGEMLRRALTERLARAARGDADGSELEGRRAGDDGGGGLVLRGPAAPGTSG</sequence>
<accession>A0ABX5NX69</accession>
<name>A0ABX5NX69_9HYPH</name>
<reference evidence="2 3" key="1">
    <citation type="submission" date="2018-06" db="EMBL/GenBank/DDBJ databases">
        <title>Rhizobium wuzhouense sp. nov., isolated from roots of Oryza officinalis.</title>
        <authorList>
            <person name="Yuan T."/>
        </authorList>
    </citation>
    <scope>NUCLEOTIDE SEQUENCE [LARGE SCALE GENOMIC DNA]</scope>
    <source>
        <strain evidence="2 3">W44</strain>
    </source>
</reference>
<keyword evidence="3" id="KW-1185">Reference proteome</keyword>